<dbReference type="EMBL" id="CAJVQC010031100">
    <property type="protein sequence ID" value="CAG8747541.1"/>
    <property type="molecule type" value="Genomic_DNA"/>
</dbReference>
<protein>
    <submittedName>
        <fullName evidence="1">16064_t:CDS:1</fullName>
    </submittedName>
</protein>
<dbReference type="Proteomes" id="UP000789920">
    <property type="component" value="Unassembled WGS sequence"/>
</dbReference>
<keyword evidence="2" id="KW-1185">Reference proteome</keyword>
<name>A0ACA9QJ63_9GLOM</name>
<comment type="caution">
    <text evidence="1">The sequence shown here is derived from an EMBL/GenBank/DDBJ whole genome shotgun (WGS) entry which is preliminary data.</text>
</comment>
<organism evidence="1 2">
    <name type="scientific">Racocetra persica</name>
    <dbReference type="NCBI Taxonomy" id="160502"/>
    <lineage>
        <taxon>Eukaryota</taxon>
        <taxon>Fungi</taxon>
        <taxon>Fungi incertae sedis</taxon>
        <taxon>Mucoromycota</taxon>
        <taxon>Glomeromycotina</taxon>
        <taxon>Glomeromycetes</taxon>
        <taxon>Diversisporales</taxon>
        <taxon>Gigasporaceae</taxon>
        <taxon>Racocetra</taxon>
    </lineage>
</organism>
<reference evidence="1" key="1">
    <citation type="submission" date="2021-06" db="EMBL/GenBank/DDBJ databases">
        <authorList>
            <person name="Kallberg Y."/>
            <person name="Tangrot J."/>
            <person name="Rosling A."/>
        </authorList>
    </citation>
    <scope>NUCLEOTIDE SEQUENCE</scope>
    <source>
        <strain evidence="1">MA461A</strain>
    </source>
</reference>
<accession>A0ACA9QJ63</accession>
<sequence>GRVFKLTEHWDNNINYVCAPCCEKAFTQYKQRVAENLQNQEQKNNQRQGYKNFQELEKELNKQGESICQQCLNSINKETEELDRQIREKEQQHQEIILQIEQGNFKPKPSESEKNQENNNDNYEDWQRKDHQ</sequence>
<gene>
    <name evidence="1" type="ORF">RPERSI_LOCUS13828</name>
</gene>
<evidence type="ECO:0000313" key="2">
    <source>
        <dbReference type="Proteomes" id="UP000789920"/>
    </source>
</evidence>
<feature type="non-terminal residue" evidence="1">
    <location>
        <position position="1"/>
    </location>
</feature>
<evidence type="ECO:0000313" key="1">
    <source>
        <dbReference type="EMBL" id="CAG8747541.1"/>
    </source>
</evidence>
<proteinExistence type="predicted"/>